<dbReference type="Proteomes" id="UP000472274">
    <property type="component" value="Unplaced"/>
</dbReference>
<dbReference type="GO" id="GO:0090385">
    <property type="term" value="P:phagosome-lysosome fusion"/>
    <property type="evidence" value="ECO:0007669"/>
    <property type="project" value="TreeGrafter"/>
</dbReference>
<organism evidence="4 5">
    <name type="scientific">Terrapene triunguis</name>
    <name type="common">Three-toed box turtle</name>
    <dbReference type="NCBI Taxonomy" id="2587831"/>
    <lineage>
        <taxon>Eukaryota</taxon>
        <taxon>Metazoa</taxon>
        <taxon>Chordata</taxon>
        <taxon>Craniata</taxon>
        <taxon>Vertebrata</taxon>
        <taxon>Euteleostomi</taxon>
        <taxon>Archelosauria</taxon>
        <taxon>Testudinata</taxon>
        <taxon>Testudines</taxon>
        <taxon>Cryptodira</taxon>
        <taxon>Durocryptodira</taxon>
        <taxon>Testudinoidea</taxon>
        <taxon>Emydidae</taxon>
        <taxon>Terrapene</taxon>
    </lineage>
</organism>
<reference evidence="4" key="2">
    <citation type="submission" date="2025-09" db="UniProtKB">
        <authorList>
            <consortium name="Ensembl"/>
        </authorList>
    </citation>
    <scope>IDENTIFICATION</scope>
</reference>
<dbReference type="PANTHER" id="PTHR47981">
    <property type="entry name" value="RAB FAMILY"/>
    <property type="match status" value="1"/>
</dbReference>
<dbReference type="GO" id="GO:0008333">
    <property type="term" value="P:endosome to lysosome transport"/>
    <property type="evidence" value="ECO:0007669"/>
    <property type="project" value="TreeGrafter"/>
</dbReference>
<dbReference type="GO" id="GO:0005764">
    <property type="term" value="C:lysosome"/>
    <property type="evidence" value="ECO:0007669"/>
    <property type="project" value="TreeGrafter"/>
</dbReference>
<dbReference type="InParanoid" id="A0A674IIT9"/>
<evidence type="ECO:0000256" key="1">
    <source>
        <dbReference type="ARBA" id="ARBA00006270"/>
    </source>
</evidence>
<comment type="similarity">
    <text evidence="1">Belongs to the small GTPase superfamily. Rab family.</text>
</comment>
<dbReference type="PANTHER" id="PTHR47981:SF42">
    <property type="entry name" value="RAS-RELATED PROTEIN RAB-7L1-LIKE ISOFORM X1"/>
    <property type="match status" value="1"/>
</dbReference>
<dbReference type="Gene3D" id="3.40.50.300">
    <property type="entry name" value="P-loop containing nucleotide triphosphate hydrolases"/>
    <property type="match status" value="1"/>
</dbReference>
<keyword evidence="2" id="KW-0547">Nucleotide-binding</keyword>
<dbReference type="Ensembl" id="ENSTMTT00000009074.1">
    <property type="protein sequence ID" value="ENSTMTP00000008775.1"/>
    <property type="gene ID" value="ENSTMTG00000006421.1"/>
</dbReference>
<dbReference type="SUPFAM" id="SSF52540">
    <property type="entry name" value="P-loop containing nucleoside triphosphate hydrolases"/>
    <property type="match status" value="1"/>
</dbReference>
<dbReference type="SMART" id="SM00175">
    <property type="entry name" value="RAB"/>
    <property type="match status" value="1"/>
</dbReference>
<name>A0A674IIT9_9SAUR</name>
<keyword evidence="3" id="KW-0342">GTP-binding</keyword>
<keyword evidence="5" id="KW-1185">Reference proteome</keyword>
<evidence type="ECO:0000313" key="5">
    <source>
        <dbReference type="Proteomes" id="UP000472274"/>
    </source>
</evidence>
<dbReference type="PROSITE" id="PS51419">
    <property type="entry name" value="RAB"/>
    <property type="match status" value="1"/>
</dbReference>
<reference evidence="4" key="1">
    <citation type="submission" date="2025-08" db="UniProtKB">
        <authorList>
            <consortium name="Ensembl"/>
        </authorList>
    </citation>
    <scope>IDENTIFICATION</scope>
</reference>
<dbReference type="PRINTS" id="PR00449">
    <property type="entry name" value="RASTRNSFRMNG"/>
</dbReference>
<dbReference type="InterPro" id="IPR027417">
    <property type="entry name" value="P-loop_NTPase"/>
</dbReference>
<dbReference type="GO" id="GO:0005525">
    <property type="term" value="F:GTP binding"/>
    <property type="evidence" value="ECO:0007669"/>
    <property type="project" value="UniProtKB-KW"/>
</dbReference>
<accession>A0A674IIT9</accession>
<dbReference type="Pfam" id="PF08477">
    <property type="entry name" value="Roc"/>
    <property type="match status" value="1"/>
</dbReference>
<evidence type="ECO:0000256" key="3">
    <source>
        <dbReference type="ARBA" id="ARBA00023134"/>
    </source>
</evidence>
<dbReference type="GeneTree" id="ENSGT00940000159363"/>
<dbReference type="GO" id="GO:0045335">
    <property type="term" value="C:phagocytic vesicle"/>
    <property type="evidence" value="ECO:0007669"/>
    <property type="project" value="TreeGrafter"/>
</dbReference>
<proteinExistence type="inferred from homology"/>
<evidence type="ECO:0000313" key="4">
    <source>
        <dbReference type="Ensembl" id="ENSTMTP00000008775.1"/>
    </source>
</evidence>
<protein>
    <submittedName>
        <fullName evidence="4">Uncharacterized protein</fullName>
    </submittedName>
</protein>
<dbReference type="GO" id="GO:0005770">
    <property type="term" value="C:late endosome"/>
    <property type="evidence" value="ECO:0007669"/>
    <property type="project" value="TreeGrafter"/>
</dbReference>
<sequence length="95" mass="10216">MTAAGKGAGGWLCLLGIKMGHNDHMFKVLIIGDATVGKTSLVQRYANDSFNKHYKSTVGVDFALKVVQWSESETVRLQLWDIAAWLGSGPGVPAP</sequence>
<evidence type="ECO:0000256" key="2">
    <source>
        <dbReference type="ARBA" id="ARBA00022741"/>
    </source>
</evidence>
<dbReference type="AlphaFoldDB" id="A0A674IIT9"/>